<dbReference type="WBParaSite" id="HPBE_0000964401-mRNA-1">
    <property type="protein sequence ID" value="HPBE_0000964401-mRNA-1"/>
    <property type="gene ID" value="HPBE_0000964401"/>
</dbReference>
<accession>A0A3P7ZCC9</accession>
<protein>
    <submittedName>
        <fullName evidence="3">Endo/exonuclease/phosphatase domain-containing protein</fullName>
    </submittedName>
</protein>
<keyword evidence="2" id="KW-1185">Reference proteome</keyword>
<dbReference type="InterPro" id="IPR036691">
    <property type="entry name" value="Endo/exonu/phosph_ase_sf"/>
</dbReference>
<dbReference type="PANTHER" id="PTHR23227">
    <property type="entry name" value="BUCENTAUR RELATED"/>
    <property type="match status" value="1"/>
</dbReference>
<reference evidence="1 2" key="1">
    <citation type="submission" date="2018-11" db="EMBL/GenBank/DDBJ databases">
        <authorList>
            <consortium name="Pathogen Informatics"/>
        </authorList>
    </citation>
    <scope>NUCLEOTIDE SEQUENCE [LARGE SCALE GENOMIC DNA]</scope>
</reference>
<evidence type="ECO:0000313" key="2">
    <source>
        <dbReference type="Proteomes" id="UP000050761"/>
    </source>
</evidence>
<evidence type="ECO:0000313" key="1">
    <source>
        <dbReference type="EMBL" id="VDO81667.1"/>
    </source>
</evidence>
<reference evidence="3" key="2">
    <citation type="submission" date="2019-09" db="UniProtKB">
        <authorList>
            <consortium name="WormBaseParasite"/>
        </authorList>
    </citation>
    <scope>IDENTIFICATION</scope>
</reference>
<dbReference type="Gene3D" id="3.60.10.10">
    <property type="entry name" value="Endonuclease/exonuclease/phosphatase"/>
    <property type="match status" value="1"/>
</dbReference>
<dbReference type="EMBL" id="UZAH01026502">
    <property type="protein sequence ID" value="VDO81667.1"/>
    <property type="molecule type" value="Genomic_DNA"/>
</dbReference>
<organism evidence="2 3">
    <name type="scientific">Heligmosomoides polygyrus</name>
    <name type="common">Parasitic roundworm</name>
    <dbReference type="NCBI Taxonomy" id="6339"/>
    <lineage>
        <taxon>Eukaryota</taxon>
        <taxon>Metazoa</taxon>
        <taxon>Ecdysozoa</taxon>
        <taxon>Nematoda</taxon>
        <taxon>Chromadorea</taxon>
        <taxon>Rhabditida</taxon>
        <taxon>Rhabditina</taxon>
        <taxon>Rhabditomorpha</taxon>
        <taxon>Strongyloidea</taxon>
        <taxon>Heligmosomidae</taxon>
        <taxon>Heligmosomoides</taxon>
    </lineage>
</organism>
<dbReference type="OrthoDB" id="10033659at2759"/>
<dbReference type="AlphaFoldDB" id="A0A183FPS1"/>
<dbReference type="PANTHER" id="PTHR23227:SF67">
    <property type="entry name" value="CRANIOFACIAL DEVELOPMENT PROTEIN 2-LIKE"/>
    <property type="match status" value="1"/>
</dbReference>
<accession>A0A183FPS1</accession>
<proteinExistence type="predicted"/>
<evidence type="ECO:0000313" key="3">
    <source>
        <dbReference type="WBParaSite" id="HPBE_0000964401-mRNA-1"/>
    </source>
</evidence>
<name>A0A183FPS1_HELPZ</name>
<dbReference type="InterPro" id="IPR027124">
    <property type="entry name" value="Swc5/CFDP1/2"/>
</dbReference>
<dbReference type="SUPFAM" id="SSF56219">
    <property type="entry name" value="DNase I-like"/>
    <property type="match status" value="1"/>
</dbReference>
<gene>
    <name evidence="1" type="ORF">HPBE_LOCUS9645</name>
</gene>
<sequence length="286" mass="32138">MRWFSRKSRTWYEDLRPSSVEVPGPPVGSEYSSPNVSVTRLQASATSITSSLRMLRRLAAPIKPMMIAGDLNGHVGVTKDGYSCHGGFGYESRNADGERNLVYAESHNLTIVNTVYRKHDSHFISFYSGSTRTQIDFVLVKDRDRNLVTDAKVVPYRPTTSTADMCFEDRPSEAEARRAMRSVKDQVVVSEKKEAAVTLRIRLPTVTTVDETWKNATDAILSASRSELGTTKPGQRKFRSAEFETRSTENRVGGIFPRLVDGRERRQPNARGHSCFLFFQTPPLDP</sequence>
<dbReference type="Proteomes" id="UP000050761">
    <property type="component" value="Unassembled WGS sequence"/>
</dbReference>